<proteinExistence type="predicted"/>
<accession>A0A4R6APU1</accession>
<dbReference type="Proteomes" id="UP000294562">
    <property type="component" value="Unassembled WGS sequence"/>
</dbReference>
<dbReference type="AlphaFoldDB" id="A0A4R6APU1"/>
<dbReference type="InterPro" id="IPR049202">
    <property type="entry name" value="DUF6817"/>
</dbReference>
<dbReference type="Gene3D" id="2.60.120.620">
    <property type="entry name" value="q2cbj1_9rhob like domain"/>
    <property type="match status" value="1"/>
</dbReference>
<comment type="caution">
    <text evidence="2">The sequence shown here is derived from an EMBL/GenBank/DDBJ whole genome shotgun (WGS) entry which is preliminary data.</text>
</comment>
<gene>
    <name evidence="2" type="ORF">E2L05_15665</name>
</gene>
<dbReference type="InterPro" id="IPR024131">
    <property type="entry name" value="UPF0489"/>
</dbReference>
<dbReference type="Pfam" id="PF20680">
    <property type="entry name" value="DUF6817"/>
    <property type="match status" value="1"/>
</dbReference>
<sequence>MNQIDLDHSRWIEQSHPVSHFICEDFITDSYRKLIISWLDDTAYWSRNTSTFYDQFNAKIDRREASPVSKLFSLEKKISELASHFSGVSFLSRIKISVNRLVPGQRIDFHTDNPIKDYETHRFIVGLSNSSPEDDGLFLLNNTSDISVENLPTAYKLSDGAAVFLPLGPTSFHAVTPLQHQVRYTLVISLWSKSAKSIEENILEQNMGTALVNRTSKGKSFSSQIRTLVEVLPTRETERLPSLIPHLVGTYEVLRRYTDDEIIQSAGLFHSALGTCDLHLDYEKNARKSLAKAVGNDVESLIADYSTLDKKCFRDRVIKSALSVNSKFTLSTLDLDLLRLDVANEVEQISRFPISYSTVFYVRLAAKLLDWDLDQFIEKSYRAHVLVSKNLAPKSATGTLELVASTFSDHSVGAIQHIDNSKTLFIKNRTEYEKYRDPGLRDNYSSLGLRSADLPLRVSGNFAELENSILCVNHSIALFAWSNFCSPSEKAKLVHFDSHSDLGAPRLEYLGQGHFKSHILGKIYDFNCPTDCLDAVSDGCVTIGSFIIPAVLMGWISEIIWISQYHGSQPCRSRLHIGHRVDETITGDPIVLTSEWSDNPSKSEFVNEIASISVTRCKSADFLNQVDFESRGVILDVDLDYFCNRYDDKAKCFCESCRPNLIAKKLDEVLSFESGLEGTRLLSTWALSPGFFDSRHASLFFDRSEFRDEEICWI</sequence>
<dbReference type="EMBL" id="SMZO01000045">
    <property type="protein sequence ID" value="TDL85424.1"/>
    <property type="molecule type" value="Genomic_DNA"/>
</dbReference>
<feature type="domain" description="DUF6817" evidence="1">
    <location>
        <begin position="242"/>
        <end position="309"/>
    </location>
</feature>
<protein>
    <recommendedName>
        <fullName evidence="1">DUF6817 domain-containing protein</fullName>
    </recommendedName>
</protein>
<evidence type="ECO:0000259" key="1">
    <source>
        <dbReference type="Pfam" id="PF20680"/>
    </source>
</evidence>
<organism evidence="2 3">
    <name type="scientific">Meridianimarinicoccus aquatilis</name>
    <dbReference type="NCBI Taxonomy" id="2552766"/>
    <lineage>
        <taxon>Bacteria</taxon>
        <taxon>Pseudomonadati</taxon>
        <taxon>Pseudomonadota</taxon>
        <taxon>Alphaproteobacteria</taxon>
        <taxon>Rhodobacterales</taxon>
        <taxon>Paracoccaceae</taxon>
        <taxon>Meridianimarinicoccus</taxon>
    </lineage>
</organism>
<evidence type="ECO:0000313" key="3">
    <source>
        <dbReference type="Proteomes" id="UP000294562"/>
    </source>
</evidence>
<dbReference type="RefSeq" id="WP_133343825.1">
    <property type="nucleotide sequence ID" value="NZ_SMZO01000045.1"/>
</dbReference>
<dbReference type="OrthoDB" id="581720at2"/>
<keyword evidence="3" id="KW-1185">Reference proteome</keyword>
<reference evidence="2 3" key="1">
    <citation type="submission" date="2019-03" db="EMBL/GenBank/DDBJ databases">
        <title>Rhodobacteraceae bacterium SM1902, a new member of the family Rhodobacteraceae isolated from Yantai.</title>
        <authorList>
            <person name="Sun Y."/>
        </authorList>
    </citation>
    <scope>NUCLEOTIDE SEQUENCE [LARGE SCALE GENOMIC DNA]</scope>
    <source>
        <strain evidence="2 3">SM1902</strain>
    </source>
</reference>
<name>A0A4R6APU1_9RHOB</name>
<evidence type="ECO:0000313" key="2">
    <source>
        <dbReference type="EMBL" id="TDL85424.1"/>
    </source>
</evidence>
<dbReference type="Pfam" id="PF12640">
    <property type="entry name" value="UPF0489"/>
    <property type="match status" value="1"/>
</dbReference>